<dbReference type="EMBL" id="JACXSI010000003">
    <property type="protein sequence ID" value="MBD3107133.1"/>
    <property type="molecule type" value="Genomic_DNA"/>
</dbReference>
<comment type="caution">
    <text evidence="13">The sequence shown here is derived from an EMBL/GenBank/DDBJ whole genome shotgun (WGS) entry which is preliminary data.</text>
</comment>
<dbReference type="Pfam" id="PF06574">
    <property type="entry name" value="FAD_syn"/>
    <property type="match status" value="1"/>
</dbReference>
<name>A0A927CSM1_9BACI</name>
<dbReference type="InterPro" id="IPR014729">
    <property type="entry name" value="Rossmann-like_a/b/a_fold"/>
</dbReference>
<keyword evidence="5" id="KW-0288">FMN</keyword>
<evidence type="ECO:0000256" key="2">
    <source>
        <dbReference type="ARBA" id="ARBA00010214"/>
    </source>
</evidence>
<comment type="pathway">
    <text evidence="1">Cofactor biosynthesis; FAD biosynthesis; FAD from FMN: step 1/1.</text>
</comment>
<dbReference type="InterPro" id="IPR015864">
    <property type="entry name" value="FAD_synthase"/>
</dbReference>
<dbReference type="CDD" id="cd02064">
    <property type="entry name" value="FAD_synthetase_N"/>
    <property type="match status" value="1"/>
</dbReference>
<keyword evidence="8" id="KW-0547">Nucleotide-binding</keyword>
<dbReference type="SUPFAM" id="SSF52374">
    <property type="entry name" value="Nucleotidylyl transferase"/>
    <property type="match status" value="1"/>
</dbReference>
<evidence type="ECO:0000313" key="14">
    <source>
        <dbReference type="Proteomes" id="UP000602076"/>
    </source>
</evidence>
<dbReference type="InterPro" id="IPR023468">
    <property type="entry name" value="Riboflavin_kinase"/>
</dbReference>
<sequence>MLISQAGSLKLSQCMLSIGSFDGVHLGHQSVIRQMVERSRVEGVPSVVYTFDPPPRVYFKSARQLTTIEEKADRIRRLGVEHLIVASFTANYLNSSVIDFIQEIKELNPSVVIVGSDFRFGKNRSGGLDDLRAHCKVQIVQSVCCKEGKVISSTRIRDLLSKGDFLKAYTLLNGAEI</sequence>
<evidence type="ECO:0000256" key="9">
    <source>
        <dbReference type="ARBA" id="ARBA00022827"/>
    </source>
</evidence>
<evidence type="ECO:0000256" key="4">
    <source>
        <dbReference type="ARBA" id="ARBA00022630"/>
    </source>
</evidence>
<dbReference type="GO" id="GO:0005524">
    <property type="term" value="F:ATP binding"/>
    <property type="evidence" value="ECO:0007669"/>
    <property type="project" value="UniProtKB-KW"/>
</dbReference>
<dbReference type="GO" id="GO:0003919">
    <property type="term" value="F:FMN adenylyltransferase activity"/>
    <property type="evidence" value="ECO:0007669"/>
    <property type="project" value="UniProtKB-EC"/>
</dbReference>
<evidence type="ECO:0000256" key="1">
    <source>
        <dbReference type="ARBA" id="ARBA00004726"/>
    </source>
</evidence>
<evidence type="ECO:0000256" key="7">
    <source>
        <dbReference type="ARBA" id="ARBA00022695"/>
    </source>
</evidence>
<evidence type="ECO:0000256" key="6">
    <source>
        <dbReference type="ARBA" id="ARBA00022679"/>
    </source>
</evidence>
<accession>A0A927CSM1</accession>
<keyword evidence="10" id="KW-0067">ATP-binding</keyword>
<keyword evidence="14" id="KW-1185">Reference proteome</keyword>
<dbReference type="GO" id="GO:0009398">
    <property type="term" value="P:FMN biosynthetic process"/>
    <property type="evidence" value="ECO:0007669"/>
    <property type="project" value="TreeGrafter"/>
</dbReference>
<reference evidence="13" key="1">
    <citation type="submission" date="2020-09" db="EMBL/GenBank/DDBJ databases">
        <title>Bacillus faecalis sp. nov., a moderately halophilic bacterium isolated from cow faeces.</title>
        <authorList>
            <person name="Jiang L."/>
            <person name="Lee J."/>
        </authorList>
    </citation>
    <scope>NUCLEOTIDE SEQUENCE</scope>
    <source>
        <strain evidence="13">AGMB 02131</strain>
    </source>
</reference>
<dbReference type="PANTHER" id="PTHR22749">
    <property type="entry name" value="RIBOFLAVIN KINASE/FMN ADENYLYLTRANSFERASE"/>
    <property type="match status" value="1"/>
</dbReference>
<keyword evidence="6" id="KW-0808">Transferase</keyword>
<evidence type="ECO:0000256" key="11">
    <source>
        <dbReference type="ARBA" id="ARBA00049494"/>
    </source>
</evidence>
<dbReference type="Gene3D" id="3.40.50.620">
    <property type="entry name" value="HUPs"/>
    <property type="match status" value="1"/>
</dbReference>
<evidence type="ECO:0000256" key="3">
    <source>
        <dbReference type="ARBA" id="ARBA00012393"/>
    </source>
</evidence>
<proteinExistence type="inferred from homology"/>
<protein>
    <recommendedName>
        <fullName evidence="3">FAD synthase</fullName>
        <ecNumber evidence="3">2.7.7.2</ecNumber>
    </recommendedName>
</protein>
<comment type="similarity">
    <text evidence="2">Belongs to the RibF family.</text>
</comment>
<evidence type="ECO:0000256" key="5">
    <source>
        <dbReference type="ARBA" id="ARBA00022643"/>
    </source>
</evidence>
<dbReference type="EC" id="2.7.7.2" evidence="3"/>
<keyword evidence="9" id="KW-0274">FAD</keyword>
<dbReference type="Proteomes" id="UP000602076">
    <property type="component" value="Unassembled WGS sequence"/>
</dbReference>
<evidence type="ECO:0000259" key="12">
    <source>
        <dbReference type="Pfam" id="PF06574"/>
    </source>
</evidence>
<evidence type="ECO:0000256" key="10">
    <source>
        <dbReference type="ARBA" id="ARBA00022840"/>
    </source>
</evidence>
<dbReference type="AlphaFoldDB" id="A0A927CSM1"/>
<feature type="domain" description="FAD synthetase" evidence="12">
    <location>
        <begin position="11"/>
        <end position="154"/>
    </location>
</feature>
<organism evidence="13 14">
    <name type="scientific">Peribacillus faecalis</name>
    <dbReference type="NCBI Taxonomy" id="2772559"/>
    <lineage>
        <taxon>Bacteria</taxon>
        <taxon>Bacillati</taxon>
        <taxon>Bacillota</taxon>
        <taxon>Bacilli</taxon>
        <taxon>Bacillales</taxon>
        <taxon>Bacillaceae</taxon>
        <taxon>Peribacillus</taxon>
    </lineage>
</organism>
<evidence type="ECO:0000256" key="8">
    <source>
        <dbReference type="ARBA" id="ARBA00022741"/>
    </source>
</evidence>
<dbReference type="GO" id="GO:0009231">
    <property type="term" value="P:riboflavin biosynthetic process"/>
    <property type="evidence" value="ECO:0007669"/>
    <property type="project" value="InterPro"/>
</dbReference>
<comment type="catalytic activity">
    <reaction evidence="11">
        <text>FMN + ATP + H(+) = FAD + diphosphate</text>
        <dbReference type="Rhea" id="RHEA:17237"/>
        <dbReference type="ChEBI" id="CHEBI:15378"/>
        <dbReference type="ChEBI" id="CHEBI:30616"/>
        <dbReference type="ChEBI" id="CHEBI:33019"/>
        <dbReference type="ChEBI" id="CHEBI:57692"/>
        <dbReference type="ChEBI" id="CHEBI:58210"/>
        <dbReference type="EC" id="2.7.7.2"/>
    </reaction>
</comment>
<keyword evidence="4" id="KW-0285">Flavoprotein</keyword>
<dbReference type="GO" id="GO:0008531">
    <property type="term" value="F:riboflavin kinase activity"/>
    <property type="evidence" value="ECO:0007669"/>
    <property type="project" value="TreeGrafter"/>
</dbReference>
<dbReference type="PANTHER" id="PTHR22749:SF6">
    <property type="entry name" value="RIBOFLAVIN KINASE"/>
    <property type="match status" value="1"/>
</dbReference>
<gene>
    <name evidence="13" type="ORF">IEO70_01960</name>
</gene>
<keyword evidence="7" id="KW-0548">Nucleotidyltransferase</keyword>
<evidence type="ECO:0000313" key="13">
    <source>
        <dbReference type="EMBL" id="MBD3107133.1"/>
    </source>
</evidence>